<dbReference type="Gene3D" id="1.10.1740.10">
    <property type="match status" value="1"/>
</dbReference>
<feature type="domain" description="RNA polymerase sigma-70 region 2" evidence="6">
    <location>
        <begin position="22"/>
        <end position="87"/>
    </location>
</feature>
<evidence type="ECO:0000256" key="4">
    <source>
        <dbReference type="ARBA" id="ARBA00023125"/>
    </source>
</evidence>
<dbReference type="InterPro" id="IPR036388">
    <property type="entry name" value="WH-like_DNA-bd_sf"/>
</dbReference>
<reference evidence="8 9" key="1">
    <citation type="journal article" date="2016" name="Nat. Commun.">
        <title>Thousands of microbial genomes shed light on interconnected biogeochemical processes in an aquifer system.</title>
        <authorList>
            <person name="Anantharaman K."/>
            <person name="Brown C.T."/>
            <person name="Hug L.A."/>
            <person name="Sharon I."/>
            <person name="Castelle C.J."/>
            <person name="Probst A.J."/>
            <person name="Thomas B.C."/>
            <person name="Singh A."/>
            <person name="Wilkins M.J."/>
            <person name="Karaoz U."/>
            <person name="Brodie E.L."/>
            <person name="Williams K.H."/>
            <person name="Hubbard S.S."/>
            <person name="Banfield J.F."/>
        </authorList>
    </citation>
    <scope>NUCLEOTIDE SEQUENCE [LARGE SCALE GENOMIC DNA]</scope>
</reference>
<dbReference type="InterPro" id="IPR013325">
    <property type="entry name" value="RNA_pol_sigma_r2"/>
</dbReference>
<comment type="caution">
    <text evidence="8">The sequence shown here is derived from an EMBL/GenBank/DDBJ whole genome shotgun (WGS) entry which is preliminary data.</text>
</comment>
<dbReference type="AlphaFoldDB" id="A0A1F6DFH2"/>
<dbReference type="GO" id="GO:0016987">
    <property type="term" value="F:sigma factor activity"/>
    <property type="evidence" value="ECO:0007669"/>
    <property type="project" value="UniProtKB-KW"/>
</dbReference>
<dbReference type="SUPFAM" id="SSF88659">
    <property type="entry name" value="Sigma3 and sigma4 domains of RNA polymerase sigma factors"/>
    <property type="match status" value="1"/>
</dbReference>
<evidence type="ECO:0000313" key="8">
    <source>
        <dbReference type="EMBL" id="OGG60179.1"/>
    </source>
</evidence>
<dbReference type="Pfam" id="PF04542">
    <property type="entry name" value="Sigma70_r2"/>
    <property type="match status" value="1"/>
</dbReference>
<proteinExistence type="inferred from homology"/>
<dbReference type="GO" id="GO:0003677">
    <property type="term" value="F:DNA binding"/>
    <property type="evidence" value="ECO:0007669"/>
    <property type="project" value="UniProtKB-KW"/>
</dbReference>
<dbReference type="NCBIfam" id="TIGR02937">
    <property type="entry name" value="sigma70-ECF"/>
    <property type="match status" value="1"/>
</dbReference>
<protein>
    <recommendedName>
        <fullName evidence="10">RNA polymerase sigma factor</fullName>
    </recommendedName>
</protein>
<evidence type="ECO:0000256" key="3">
    <source>
        <dbReference type="ARBA" id="ARBA00023082"/>
    </source>
</evidence>
<dbReference type="Pfam" id="PF08281">
    <property type="entry name" value="Sigma70_r4_2"/>
    <property type="match status" value="1"/>
</dbReference>
<sequence length="183" mass="21234">MSLLDLDIPSGSHQEDAFIAAFDEYNDALFRHAFFRLSDRERAIELVHDTYIQAWSYVCKGVAIGSYKSFLYKILNNRIIDEYRKQKSVSLDAMIDGDESDERYMTELHDHSHETLITSIDARHALEYLQDIPPQYREAVVLRYIDGLSPKEIAELIETTENVVSLRIHRGLKALKKILETKQ</sequence>
<dbReference type="EMBL" id="MFLF01000009">
    <property type="protein sequence ID" value="OGG60179.1"/>
    <property type="molecule type" value="Genomic_DNA"/>
</dbReference>
<evidence type="ECO:0000259" key="6">
    <source>
        <dbReference type="Pfam" id="PF04542"/>
    </source>
</evidence>
<dbReference type="STRING" id="1798492.A3C89_02190"/>
<dbReference type="Proteomes" id="UP000178794">
    <property type="component" value="Unassembled WGS sequence"/>
</dbReference>
<dbReference type="PANTHER" id="PTHR43133">
    <property type="entry name" value="RNA POLYMERASE ECF-TYPE SIGMA FACTO"/>
    <property type="match status" value="1"/>
</dbReference>
<dbReference type="GO" id="GO:0006352">
    <property type="term" value="P:DNA-templated transcription initiation"/>
    <property type="evidence" value="ECO:0007669"/>
    <property type="project" value="InterPro"/>
</dbReference>
<dbReference type="InterPro" id="IPR039425">
    <property type="entry name" value="RNA_pol_sigma-70-like"/>
</dbReference>
<dbReference type="CDD" id="cd06171">
    <property type="entry name" value="Sigma70_r4"/>
    <property type="match status" value="1"/>
</dbReference>
<organism evidence="8 9">
    <name type="scientific">Candidatus Kaiserbacteria bacterium RIFCSPHIGHO2_02_FULL_50_50</name>
    <dbReference type="NCBI Taxonomy" id="1798492"/>
    <lineage>
        <taxon>Bacteria</taxon>
        <taxon>Candidatus Kaiseribacteriota</taxon>
    </lineage>
</organism>
<evidence type="ECO:0000256" key="5">
    <source>
        <dbReference type="ARBA" id="ARBA00023163"/>
    </source>
</evidence>
<evidence type="ECO:0000256" key="1">
    <source>
        <dbReference type="ARBA" id="ARBA00010641"/>
    </source>
</evidence>
<keyword evidence="3" id="KW-0731">Sigma factor</keyword>
<feature type="domain" description="RNA polymerase sigma factor 70 region 4 type 2" evidence="7">
    <location>
        <begin position="127"/>
        <end position="175"/>
    </location>
</feature>
<dbReference type="InterPro" id="IPR013249">
    <property type="entry name" value="RNA_pol_sigma70_r4_t2"/>
</dbReference>
<keyword evidence="4" id="KW-0238">DNA-binding</keyword>
<evidence type="ECO:0008006" key="10">
    <source>
        <dbReference type="Google" id="ProtNLM"/>
    </source>
</evidence>
<dbReference type="InterPro" id="IPR014284">
    <property type="entry name" value="RNA_pol_sigma-70_dom"/>
</dbReference>
<dbReference type="SUPFAM" id="SSF88946">
    <property type="entry name" value="Sigma2 domain of RNA polymerase sigma factors"/>
    <property type="match status" value="1"/>
</dbReference>
<evidence type="ECO:0000259" key="7">
    <source>
        <dbReference type="Pfam" id="PF08281"/>
    </source>
</evidence>
<dbReference type="PANTHER" id="PTHR43133:SF52">
    <property type="entry name" value="ECF RNA POLYMERASE SIGMA FACTOR SIGL"/>
    <property type="match status" value="1"/>
</dbReference>
<evidence type="ECO:0000256" key="2">
    <source>
        <dbReference type="ARBA" id="ARBA00023015"/>
    </source>
</evidence>
<accession>A0A1F6DFH2</accession>
<keyword evidence="2" id="KW-0805">Transcription regulation</keyword>
<dbReference type="InterPro" id="IPR007627">
    <property type="entry name" value="RNA_pol_sigma70_r2"/>
</dbReference>
<evidence type="ECO:0000313" key="9">
    <source>
        <dbReference type="Proteomes" id="UP000178794"/>
    </source>
</evidence>
<gene>
    <name evidence="8" type="ORF">A3C89_02190</name>
</gene>
<name>A0A1F6DFH2_9BACT</name>
<dbReference type="Gene3D" id="1.10.10.10">
    <property type="entry name" value="Winged helix-like DNA-binding domain superfamily/Winged helix DNA-binding domain"/>
    <property type="match status" value="1"/>
</dbReference>
<dbReference type="InterPro" id="IPR013324">
    <property type="entry name" value="RNA_pol_sigma_r3/r4-like"/>
</dbReference>
<keyword evidence="5" id="KW-0804">Transcription</keyword>
<comment type="similarity">
    <text evidence="1">Belongs to the sigma-70 factor family. ECF subfamily.</text>
</comment>